<dbReference type="EMBL" id="BMYZ01000001">
    <property type="protein sequence ID" value="GGY68450.1"/>
    <property type="molecule type" value="Genomic_DNA"/>
</dbReference>
<evidence type="ECO:0000256" key="4">
    <source>
        <dbReference type="ARBA" id="ARBA00023136"/>
    </source>
</evidence>
<feature type="chain" id="PRO_5045713341" description="Flagellar protein" evidence="9">
    <location>
        <begin position="31"/>
        <end position="205"/>
    </location>
</feature>
<organism evidence="10 11">
    <name type="scientific">Cellvibrio zantedeschiae</name>
    <dbReference type="NCBI Taxonomy" id="1237077"/>
    <lineage>
        <taxon>Bacteria</taxon>
        <taxon>Pseudomonadati</taxon>
        <taxon>Pseudomonadota</taxon>
        <taxon>Gammaproteobacteria</taxon>
        <taxon>Cellvibrionales</taxon>
        <taxon>Cellvibrionaceae</taxon>
        <taxon>Cellvibrio</taxon>
    </lineage>
</organism>
<evidence type="ECO:0000256" key="2">
    <source>
        <dbReference type="ARBA" id="ARBA00022692"/>
    </source>
</evidence>
<feature type="transmembrane region" description="Helical" evidence="7">
    <location>
        <begin position="85"/>
        <end position="106"/>
    </location>
</feature>
<evidence type="ECO:0000313" key="10">
    <source>
        <dbReference type="EMBL" id="GGY68450.1"/>
    </source>
</evidence>
<comment type="similarity">
    <text evidence="6 7">Belongs to the FliO/MopB family.</text>
</comment>
<comment type="caution">
    <text evidence="10">The sequence shown here is derived from an EMBL/GenBank/DDBJ whole genome shotgun (WGS) entry which is preliminary data.</text>
</comment>
<evidence type="ECO:0000256" key="8">
    <source>
        <dbReference type="SAM" id="MobiDB-lite"/>
    </source>
</evidence>
<keyword evidence="2 7" id="KW-0812">Transmembrane</keyword>
<evidence type="ECO:0000256" key="7">
    <source>
        <dbReference type="RuleBase" id="RU362064"/>
    </source>
</evidence>
<dbReference type="InterPro" id="IPR022781">
    <property type="entry name" value="Flagellar_biosynth_FliO"/>
</dbReference>
<dbReference type="Proteomes" id="UP000619761">
    <property type="component" value="Unassembled WGS sequence"/>
</dbReference>
<dbReference type="PANTHER" id="PTHR38766">
    <property type="entry name" value="FLAGELLAR PROTEIN FLIO"/>
    <property type="match status" value="1"/>
</dbReference>
<keyword evidence="4 7" id="KW-0472">Membrane</keyword>
<evidence type="ECO:0000256" key="5">
    <source>
        <dbReference type="ARBA" id="ARBA00023143"/>
    </source>
</evidence>
<keyword evidence="3 7" id="KW-1133">Transmembrane helix</keyword>
<evidence type="ECO:0000256" key="6">
    <source>
        <dbReference type="ARBA" id="ARBA00037937"/>
    </source>
</evidence>
<protein>
    <recommendedName>
        <fullName evidence="7">Flagellar protein</fullName>
    </recommendedName>
</protein>
<evidence type="ECO:0000256" key="1">
    <source>
        <dbReference type="ARBA" id="ARBA00022475"/>
    </source>
</evidence>
<feature type="region of interest" description="Disordered" evidence="8">
    <location>
        <begin position="34"/>
        <end position="68"/>
    </location>
</feature>
<dbReference type="NCBIfam" id="TIGR03500">
    <property type="entry name" value="FliO_TIGR"/>
    <property type="match status" value="1"/>
</dbReference>
<name>A0ABQ3AUS3_9GAMM</name>
<feature type="compositionally biased region" description="Low complexity" evidence="8">
    <location>
        <begin position="187"/>
        <end position="205"/>
    </location>
</feature>
<reference evidence="11" key="1">
    <citation type="journal article" date="2019" name="Int. J. Syst. Evol. Microbiol.">
        <title>The Global Catalogue of Microorganisms (GCM) 10K type strain sequencing project: providing services to taxonomists for standard genome sequencing and annotation.</title>
        <authorList>
            <consortium name="The Broad Institute Genomics Platform"/>
            <consortium name="The Broad Institute Genome Sequencing Center for Infectious Disease"/>
            <person name="Wu L."/>
            <person name="Ma J."/>
        </authorList>
    </citation>
    <scope>NUCLEOTIDE SEQUENCE [LARGE SCALE GENOMIC DNA]</scope>
    <source>
        <strain evidence="11">KCTC 32239</strain>
    </source>
</reference>
<evidence type="ECO:0000256" key="9">
    <source>
        <dbReference type="SAM" id="SignalP"/>
    </source>
</evidence>
<dbReference type="Pfam" id="PF04347">
    <property type="entry name" value="FliO"/>
    <property type="match status" value="1"/>
</dbReference>
<keyword evidence="5 7" id="KW-0975">Bacterial flagellum</keyword>
<comment type="subcellular location">
    <subcellularLocation>
        <location evidence="7">Cell membrane</location>
    </subcellularLocation>
    <subcellularLocation>
        <location evidence="7">Bacterial flagellum basal body</location>
    </subcellularLocation>
</comment>
<keyword evidence="11" id="KW-1185">Reference proteome</keyword>
<evidence type="ECO:0000313" key="11">
    <source>
        <dbReference type="Proteomes" id="UP000619761"/>
    </source>
</evidence>
<gene>
    <name evidence="10" type="ORF">GCM10011613_10840</name>
</gene>
<sequence length="205" mass="21247">MQNFTGSYKKSIAGILCALSISLISSSSIASDSTAPAANKPDTPAQVAASSATSETQPNPTATLTPTTNVKAAPVSAKTNSASQLASLVGGLALILVLIYGLSWFVKRFSQGGFLQSSTMKIVSAMPLGTRERLLLVDVGGKQLLLGITATQINTLHVFDEPVVQSEKEQPVSSDFSQKLMAILQQKNSASSSASSEGPSKKSNS</sequence>
<feature type="signal peptide" evidence="9">
    <location>
        <begin position="1"/>
        <end position="30"/>
    </location>
</feature>
<keyword evidence="9" id="KW-0732">Signal</keyword>
<keyword evidence="1 7" id="KW-1003">Cell membrane</keyword>
<feature type="region of interest" description="Disordered" evidence="8">
    <location>
        <begin position="185"/>
        <end position="205"/>
    </location>
</feature>
<dbReference type="InterPro" id="IPR052205">
    <property type="entry name" value="FliO/MopB"/>
</dbReference>
<proteinExistence type="inferred from homology"/>
<accession>A0ABQ3AUS3</accession>
<dbReference type="PANTHER" id="PTHR38766:SF1">
    <property type="entry name" value="FLAGELLAR PROTEIN FLIO"/>
    <property type="match status" value="1"/>
</dbReference>
<dbReference type="RefSeq" id="WP_189416553.1">
    <property type="nucleotide sequence ID" value="NZ_BMYZ01000001.1"/>
</dbReference>
<feature type="compositionally biased region" description="Low complexity" evidence="8">
    <location>
        <begin position="56"/>
        <end position="68"/>
    </location>
</feature>
<evidence type="ECO:0000256" key="3">
    <source>
        <dbReference type="ARBA" id="ARBA00022989"/>
    </source>
</evidence>